<protein>
    <recommendedName>
        <fullName evidence="3">Transposase</fullName>
    </recommendedName>
</protein>
<evidence type="ECO:0008006" key="3">
    <source>
        <dbReference type="Google" id="ProtNLM"/>
    </source>
</evidence>
<keyword evidence="2" id="KW-1185">Reference proteome</keyword>
<dbReference type="Proteomes" id="UP001501475">
    <property type="component" value="Unassembled WGS sequence"/>
</dbReference>
<organism evidence="1 2">
    <name type="scientific">Nostocoides vanveenii</name>
    <dbReference type="NCBI Taxonomy" id="330835"/>
    <lineage>
        <taxon>Bacteria</taxon>
        <taxon>Bacillati</taxon>
        <taxon>Actinomycetota</taxon>
        <taxon>Actinomycetes</taxon>
        <taxon>Micrococcales</taxon>
        <taxon>Intrasporangiaceae</taxon>
        <taxon>Nostocoides</taxon>
    </lineage>
</organism>
<comment type="caution">
    <text evidence="1">The sequence shown here is derived from an EMBL/GenBank/DDBJ whole genome shotgun (WGS) entry which is preliminary data.</text>
</comment>
<gene>
    <name evidence="1" type="ORF">GCM10009810_17230</name>
</gene>
<name>A0ABN2KJY7_9MICO</name>
<evidence type="ECO:0000313" key="2">
    <source>
        <dbReference type="Proteomes" id="UP001501475"/>
    </source>
</evidence>
<sequence length="78" mass="8059">MGVQDRGDEVAEGLAGARAGLDQQVLLLLDGVENGLGHLGLAGTLDTTQFRDCGLEEFGERGHVSRIGGWVPGSRAVG</sequence>
<reference evidence="1 2" key="1">
    <citation type="journal article" date="2019" name="Int. J. Syst. Evol. Microbiol.">
        <title>The Global Catalogue of Microorganisms (GCM) 10K type strain sequencing project: providing services to taxonomists for standard genome sequencing and annotation.</title>
        <authorList>
            <consortium name="The Broad Institute Genomics Platform"/>
            <consortium name="The Broad Institute Genome Sequencing Center for Infectious Disease"/>
            <person name="Wu L."/>
            <person name="Ma J."/>
        </authorList>
    </citation>
    <scope>NUCLEOTIDE SEQUENCE [LARGE SCALE GENOMIC DNA]</scope>
    <source>
        <strain evidence="1 2">JCM 15591</strain>
    </source>
</reference>
<proteinExistence type="predicted"/>
<dbReference type="EMBL" id="BAAAPN010000044">
    <property type="protein sequence ID" value="GAA1758203.1"/>
    <property type="molecule type" value="Genomic_DNA"/>
</dbReference>
<accession>A0ABN2KJY7</accession>
<evidence type="ECO:0000313" key="1">
    <source>
        <dbReference type="EMBL" id="GAA1758203.1"/>
    </source>
</evidence>